<dbReference type="Proteomes" id="UP000183413">
    <property type="component" value="Unassembled WGS sequence"/>
</dbReference>
<dbReference type="SUPFAM" id="SSF51735">
    <property type="entry name" value="NAD(P)-binding Rossmann-fold domains"/>
    <property type="match status" value="1"/>
</dbReference>
<proteinExistence type="inferred from homology"/>
<evidence type="ECO:0000313" key="5">
    <source>
        <dbReference type="Proteomes" id="UP000183413"/>
    </source>
</evidence>
<dbReference type="AlphaFoldDB" id="A0A1I5XAC8"/>
<keyword evidence="5" id="KW-1185">Reference proteome</keyword>
<dbReference type="PRINTS" id="PR00081">
    <property type="entry name" value="GDHRDH"/>
</dbReference>
<evidence type="ECO:0000256" key="2">
    <source>
        <dbReference type="ARBA" id="ARBA00023002"/>
    </source>
</evidence>
<dbReference type="STRING" id="1993.SAMN04489713_12641"/>
<dbReference type="GO" id="GO:0016491">
    <property type="term" value="F:oxidoreductase activity"/>
    <property type="evidence" value="ECO:0007669"/>
    <property type="project" value="UniProtKB-KW"/>
</dbReference>
<dbReference type="Pfam" id="PF00106">
    <property type="entry name" value="adh_short"/>
    <property type="match status" value="1"/>
</dbReference>
<evidence type="ECO:0000256" key="1">
    <source>
        <dbReference type="ARBA" id="ARBA00006484"/>
    </source>
</evidence>
<dbReference type="RefSeq" id="WP_024935192.1">
    <property type="nucleotide sequence ID" value="NZ_CP083237.1"/>
</dbReference>
<dbReference type="InParanoid" id="A0A1I5XAC8"/>
<name>A0A1I5XAC8_9ACTN</name>
<dbReference type="InterPro" id="IPR036291">
    <property type="entry name" value="NAD(P)-bd_dom_sf"/>
</dbReference>
<evidence type="ECO:0000313" key="4">
    <source>
        <dbReference type="EMBL" id="SFQ28933.1"/>
    </source>
</evidence>
<keyword evidence="2" id="KW-0560">Oxidoreductase</keyword>
<reference evidence="4 5" key="1">
    <citation type="submission" date="2016-10" db="EMBL/GenBank/DDBJ databases">
        <authorList>
            <person name="de Groot N.N."/>
        </authorList>
    </citation>
    <scope>NUCLEOTIDE SEQUENCE [LARGE SCALE GENOMIC DNA]</scope>
    <source>
        <strain evidence="4 5">DSM 43067</strain>
    </source>
</reference>
<dbReference type="PANTHER" id="PTHR45024:SF2">
    <property type="entry name" value="SCP2 DOMAIN-CONTAINING PROTEIN"/>
    <property type="match status" value="1"/>
</dbReference>
<comment type="similarity">
    <text evidence="1 3">Belongs to the short-chain dehydrogenases/reductases (SDR) family.</text>
</comment>
<dbReference type="InterPro" id="IPR002347">
    <property type="entry name" value="SDR_fam"/>
</dbReference>
<dbReference type="GeneID" id="99654945"/>
<protein>
    <submittedName>
        <fullName evidence="4">NAD(P)-dependent dehydrogenase, short-chain alcohol dehydrogenase family</fullName>
    </submittedName>
</protein>
<organism evidence="4 5">
    <name type="scientific">Actinomadura madurae</name>
    <dbReference type="NCBI Taxonomy" id="1993"/>
    <lineage>
        <taxon>Bacteria</taxon>
        <taxon>Bacillati</taxon>
        <taxon>Actinomycetota</taxon>
        <taxon>Actinomycetes</taxon>
        <taxon>Streptosporangiales</taxon>
        <taxon>Thermomonosporaceae</taxon>
        <taxon>Actinomadura</taxon>
    </lineage>
</organism>
<accession>A0A1I5XAC8</accession>
<evidence type="ECO:0000256" key="3">
    <source>
        <dbReference type="RuleBase" id="RU000363"/>
    </source>
</evidence>
<dbReference type="InterPro" id="IPR051687">
    <property type="entry name" value="Peroxisomal_Beta-Oxidation"/>
</dbReference>
<sequence length="308" mass="32139">MPEMLFDGRVAIVTGAGGDPGLGRSYALMLASRGARVVVNDVGSGVKGASDNASADTVVDEIRAAGGRAVADTHSVADPDGARAIVQTAVDAFGGVDILVNNAGVCIYAEADEMSDAHMRLTMDVNLMGTLWMCRAVWPHMRETGYGRIVNTTSAAAKGIEKLSAYGAAKAGVIGLTRSLSIEASRHGDVKVNAIGPGAGTRMVAVAMREGSDAATAAMRNSPDRVAPTVAYLAHEDCRLNGEVLQSAFGRVSRLVLKESPRVEDLGERPEDVRDHLDEVMDLTEAELVPQTGEAFAAMAQAAKPYTA</sequence>
<dbReference type="EMBL" id="FOVH01000026">
    <property type="protein sequence ID" value="SFQ28933.1"/>
    <property type="molecule type" value="Genomic_DNA"/>
</dbReference>
<gene>
    <name evidence="4" type="ORF">SAMN04489713_12641</name>
</gene>
<dbReference type="PRINTS" id="PR00080">
    <property type="entry name" value="SDRFAMILY"/>
</dbReference>
<dbReference type="eggNOG" id="COG1028">
    <property type="taxonomic scope" value="Bacteria"/>
</dbReference>
<dbReference type="Gene3D" id="3.40.50.720">
    <property type="entry name" value="NAD(P)-binding Rossmann-like Domain"/>
    <property type="match status" value="1"/>
</dbReference>
<dbReference type="PANTHER" id="PTHR45024">
    <property type="entry name" value="DEHYDROGENASES, SHORT CHAIN"/>
    <property type="match status" value="1"/>
</dbReference>